<dbReference type="PANTHER" id="PTHR46246:SF1">
    <property type="entry name" value="GUANOSINE-3',5'-BIS(DIPHOSPHATE) 3'-PYROPHOSPHOHYDROLASE MESH1"/>
    <property type="match status" value="1"/>
</dbReference>
<dbReference type="PANTHER" id="PTHR46246">
    <property type="entry name" value="GUANOSINE-3',5'-BIS(DIPHOSPHATE) 3'-PYROPHOSPHOHYDROLASE MESH1"/>
    <property type="match status" value="1"/>
</dbReference>
<dbReference type="SUPFAM" id="SSF109604">
    <property type="entry name" value="HD-domain/PDEase-like"/>
    <property type="match status" value="1"/>
</dbReference>
<dbReference type="Gene3D" id="1.10.3210.10">
    <property type="entry name" value="Hypothetical protein af1432"/>
    <property type="match status" value="1"/>
</dbReference>
<keyword evidence="3" id="KW-1185">Reference proteome</keyword>
<evidence type="ECO:0000313" key="3">
    <source>
        <dbReference type="Proteomes" id="UP001275315"/>
    </source>
</evidence>
<dbReference type="RefSeq" id="WP_320378535.1">
    <property type="nucleotide sequence ID" value="NZ_JAWDIQ010000001.1"/>
</dbReference>
<comment type="caution">
    <text evidence="2">The sequence shown here is derived from an EMBL/GenBank/DDBJ whole genome shotgun (WGS) entry which is preliminary data.</text>
</comment>
<dbReference type="Proteomes" id="UP001275315">
    <property type="component" value="Unassembled WGS sequence"/>
</dbReference>
<sequence length="183" mass="21471">MKEKAKAFAEKAHQGQYRKITKTPYITHPIRVGEILEEAGCSDELISAGYLHDVVEDTQYEIENIEELFGTKIAEFVASHTEDKSKTWKERKQHTINILRDADKEVKYLIVADRLDNIMEFEKDLHELGPKVWGYFNAGYEDQKWYNESMIKNMSVGLNRDDIPSFFTTFEQTVLRVFRKENQ</sequence>
<dbReference type="CDD" id="cd00077">
    <property type="entry name" value="HDc"/>
    <property type="match status" value="1"/>
</dbReference>
<dbReference type="InterPro" id="IPR052194">
    <property type="entry name" value="MESH1"/>
</dbReference>
<accession>A0ABU5CN09</accession>
<evidence type="ECO:0000259" key="1">
    <source>
        <dbReference type="SMART" id="SM00471"/>
    </source>
</evidence>
<feature type="domain" description="HD/PDEase" evidence="1">
    <location>
        <begin position="21"/>
        <end position="127"/>
    </location>
</feature>
<proteinExistence type="predicted"/>
<protein>
    <submittedName>
        <fullName evidence="2">HD domain-containing protein</fullName>
    </submittedName>
</protein>
<dbReference type="Pfam" id="PF13328">
    <property type="entry name" value="HD_4"/>
    <property type="match status" value="1"/>
</dbReference>
<organism evidence="2 3">
    <name type="scientific">Paracerasibacillus soli</name>
    <dbReference type="NCBI Taxonomy" id="480284"/>
    <lineage>
        <taxon>Bacteria</taxon>
        <taxon>Bacillati</taxon>
        <taxon>Bacillota</taxon>
        <taxon>Bacilli</taxon>
        <taxon>Bacillales</taxon>
        <taxon>Bacillaceae</taxon>
        <taxon>Paracerasibacillus</taxon>
    </lineage>
</organism>
<dbReference type="InterPro" id="IPR003607">
    <property type="entry name" value="HD/PDEase_dom"/>
</dbReference>
<name>A0ABU5CN09_9BACI</name>
<gene>
    <name evidence="2" type="ORF">RWD45_02890</name>
</gene>
<dbReference type="EMBL" id="JAWDIQ010000001">
    <property type="protein sequence ID" value="MDY0407749.1"/>
    <property type="molecule type" value="Genomic_DNA"/>
</dbReference>
<dbReference type="SMART" id="SM00471">
    <property type="entry name" value="HDc"/>
    <property type="match status" value="1"/>
</dbReference>
<reference evidence="2 3" key="1">
    <citation type="submission" date="2023-10" db="EMBL/GenBank/DDBJ databases">
        <title>Virgibacillus soli CC-YMP-6 genome.</title>
        <authorList>
            <person name="Miliotis G."/>
            <person name="Sengupta P."/>
            <person name="Hameed A."/>
            <person name="Chuvochina M."/>
            <person name="Mcdonagh F."/>
            <person name="Simpson A.C."/>
            <person name="Singh N.K."/>
            <person name="Rekha P.D."/>
            <person name="Raman K."/>
            <person name="Hugenholtz P."/>
            <person name="Venkateswaran K."/>
        </authorList>
    </citation>
    <scope>NUCLEOTIDE SEQUENCE [LARGE SCALE GENOMIC DNA]</scope>
    <source>
        <strain evidence="2 3">CC-YMP-6</strain>
    </source>
</reference>
<evidence type="ECO:0000313" key="2">
    <source>
        <dbReference type="EMBL" id="MDY0407749.1"/>
    </source>
</evidence>